<keyword evidence="6 8" id="KW-0411">Iron-sulfur</keyword>
<evidence type="ECO:0000256" key="2">
    <source>
        <dbReference type="ARBA" id="ARBA00022448"/>
    </source>
</evidence>
<dbReference type="GO" id="GO:0005506">
    <property type="term" value="F:iron ion binding"/>
    <property type="evidence" value="ECO:0007669"/>
    <property type="project" value="UniProtKB-UniRule"/>
</dbReference>
<comment type="function">
    <text evidence="8">Ferredoxins are iron-sulfur proteins that transfer electrons in a wide variety of metabolic reactions.</text>
</comment>
<proteinExistence type="predicted"/>
<sequence>MHADPDACIGSGLCALRLPEVFDQSEEDGTVVLLRAEPGPDQQAGVVQAVDTCPARALWVETTGA</sequence>
<keyword evidence="5 8" id="KW-0408">Iron</keyword>
<dbReference type="EMBL" id="MH311780">
    <property type="protein sequence ID" value="AZO92759.1"/>
    <property type="molecule type" value="Genomic_DNA"/>
</dbReference>
<keyword evidence="2 8" id="KW-0813">Transport</keyword>
<evidence type="ECO:0000313" key="9">
    <source>
        <dbReference type="EMBL" id="AZO92759.1"/>
    </source>
</evidence>
<dbReference type="InterPro" id="IPR051269">
    <property type="entry name" value="Fe-S_cluster_ET"/>
</dbReference>
<organism evidence="9">
    <name type="scientific">Micromonospora okii</name>
    <dbReference type="NCBI Taxonomy" id="1182970"/>
    <lineage>
        <taxon>Bacteria</taxon>
        <taxon>Bacillati</taxon>
        <taxon>Actinomycetota</taxon>
        <taxon>Actinomycetes</taxon>
        <taxon>Micromonosporales</taxon>
        <taxon>Micromonosporaceae</taxon>
        <taxon>Micromonospora</taxon>
    </lineage>
</organism>
<dbReference type="Pfam" id="PF13370">
    <property type="entry name" value="Fer4_13"/>
    <property type="match status" value="1"/>
</dbReference>
<evidence type="ECO:0000256" key="7">
    <source>
        <dbReference type="ARBA" id="ARBA00023291"/>
    </source>
</evidence>
<evidence type="ECO:0000256" key="5">
    <source>
        <dbReference type="ARBA" id="ARBA00023004"/>
    </source>
</evidence>
<reference evidence="9" key="1">
    <citation type="journal article" date="2018" name="Appl. Environ. Microbiol.">
        <title>Discovery of 16-demethylrifamycins by Removing Predominant Polyketide Biosynthetic Pathway in Micromonospora sp. TP-A0468.</title>
        <authorList>
            <person name="Zhou Q."/>
            <person name="Luo G.C."/>
            <person name="Zhang H."/>
            <person name="Tang G.L."/>
        </authorList>
    </citation>
    <scope>NUCLEOTIDE SEQUENCE</scope>
    <source>
        <strain evidence="9">TP-A0468</strain>
    </source>
</reference>
<keyword evidence="3 8" id="KW-0479">Metal-binding</keyword>
<comment type="cofactor">
    <cofactor evidence="1">
        <name>[3Fe-4S] cluster</name>
        <dbReference type="ChEBI" id="CHEBI:21137"/>
    </cofactor>
</comment>
<dbReference type="PRINTS" id="PR00352">
    <property type="entry name" value="3FE4SFRDOXIN"/>
</dbReference>
<evidence type="ECO:0000256" key="8">
    <source>
        <dbReference type="RuleBase" id="RU368020"/>
    </source>
</evidence>
<dbReference type="GO" id="GO:0051538">
    <property type="term" value="F:3 iron, 4 sulfur cluster binding"/>
    <property type="evidence" value="ECO:0007669"/>
    <property type="project" value="UniProtKB-KW"/>
</dbReference>
<accession>A0A3Q9B4S4</accession>
<dbReference type="PANTHER" id="PTHR36923">
    <property type="entry name" value="FERREDOXIN"/>
    <property type="match status" value="1"/>
</dbReference>
<dbReference type="SUPFAM" id="SSF54862">
    <property type="entry name" value="4Fe-4S ferredoxins"/>
    <property type="match status" value="1"/>
</dbReference>
<protein>
    <recommendedName>
        <fullName evidence="8">Ferredoxin</fullName>
    </recommendedName>
</protein>
<evidence type="ECO:0000256" key="6">
    <source>
        <dbReference type="ARBA" id="ARBA00023014"/>
    </source>
</evidence>
<keyword evidence="4 8" id="KW-0249">Electron transport</keyword>
<gene>
    <name evidence="9" type="ORF">mr_0624</name>
</gene>
<dbReference type="GO" id="GO:0009055">
    <property type="term" value="F:electron transfer activity"/>
    <property type="evidence" value="ECO:0007669"/>
    <property type="project" value="UniProtKB-UniRule"/>
</dbReference>
<evidence type="ECO:0000256" key="3">
    <source>
        <dbReference type="ARBA" id="ARBA00022723"/>
    </source>
</evidence>
<name>A0A3Q9B4S4_9ACTN</name>
<dbReference type="AlphaFoldDB" id="A0A3Q9B4S4"/>
<evidence type="ECO:0000256" key="4">
    <source>
        <dbReference type="ARBA" id="ARBA00022982"/>
    </source>
</evidence>
<dbReference type="InterPro" id="IPR001080">
    <property type="entry name" value="3Fe4S_ferredoxin"/>
</dbReference>
<keyword evidence="7" id="KW-0003">3Fe-4S</keyword>
<dbReference type="Gene3D" id="3.30.70.20">
    <property type="match status" value="1"/>
</dbReference>
<evidence type="ECO:0000256" key="1">
    <source>
        <dbReference type="ARBA" id="ARBA00001927"/>
    </source>
</evidence>
<dbReference type="PANTHER" id="PTHR36923:SF3">
    <property type="entry name" value="FERREDOXIN"/>
    <property type="match status" value="1"/>
</dbReference>